<dbReference type="RefSeq" id="XP_053587287.1">
    <property type="nucleotide sequence ID" value="XM_053727710.1"/>
</dbReference>
<organism evidence="2 3">
    <name type="scientific">Caenorhabditis remanei</name>
    <name type="common">Caenorhabditis vulgaris</name>
    <dbReference type="NCBI Taxonomy" id="31234"/>
    <lineage>
        <taxon>Eukaryota</taxon>
        <taxon>Metazoa</taxon>
        <taxon>Ecdysozoa</taxon>
        <taxon>Nematoda</taxon>
        <taxon>Chromadorea</taxon>
        <taxon>Rhabditida</taxon>
        <taxon>Rhabditina</taxon>
        <taxon>Rhabditomorpha</taxon>
        <taxon>Rhabditoidea</taxon>
        <taxon>Rhabditidae</taxon>
        <taxon>Peloderinae</taxon>
        <taxon>Caenorhabditis</taxon>
    </lineage>
</organism>
<gene>
    <name evidence="2" type="ORF">GCK72_010139</name>
</gene>
<feature type="region of interest" description="Disordered" evidence="1">
    <location>
        <begin position="171"/>
        <end position="190"/>
    </location>
</feature>
<comment type="caution">
    <text evidence="2">The sequence shown here is derived from an EMBL/GenBank/DDBJ whole genome shotgun (WGS) entry which is preliminary data.</text>
</comment>
<reference evidence="2 3" key="1">
    <citation type="submission" date="2019-12" db="EMBL/GenBank/DDBJ databases">
        <title>Chromosome-level assembly of the Caenorhabditis remanei genome.</title>
        <authorList>
            <person name="Teterina A.A."/>
            <person name="Willis J.H."/>
            <person name="Phillips P.C."/>
        </authorList>
    </citation>
    <scope>NUCLEOTIDE SEQUENCE [LARGE SCALE GENOMIC DNA]</scope>
    <source>
        <strain evidence="2 3">PX506</strain>
        <tissue evidence="2">Whole organism</tissue>
    </source>
</reference>
<feature type="region of interest" description="Disordered" evidence="1">
    <location>
        <begin position="362"/>
        <end position="385"/>
    </location>
</feature>
<dbReference type="CTD" id="9807471"/>
<feature type="compositionally biased region" description="Polar residues" evidence="1">
    <location>
        <begin position="123"/>
        <end position="144"/>
    </location>
</feature>
<feature type="compositionally biased region" description="Low complexity" evidence="1">
    <location>
        <begin position="1"/>
        <end position="16"/>
    </location>
</feature>
<protein>
    <submittedName>
        <fullName evidence="2">Uncharacterized protein</fullName>
    </submittedName>
</protein>
<dbReference type="GeneID" id="9807471"/>
<sequence length="385" mass="42648">MLFSGTTSGSSYNSNSVQRDSTGSSSSNQPGYLPDYQGDRYTDPQRIAETQALNKAFFDSIGGAPSPPPETPAQQGMNGSSGSTTSPTGQYNQQQYNNQQYNPQQQQQQQYGSTTSYSSNGQAMYQTGSTNYPTLYQPSASSPQYSNGSTSTTYSPTSTYGYSNQYYNPSSTSTSTVYRNPSTSYGNTQQQQGNQNFVAYDTTNQNSPYYYQRVPSTAQYNSVLGVNAGFPQNSNQVLRDQSNQGMYNTQTTQGYGNQEYQNQMMYNNPQNTQTSTFMYASSTQQQPQQYNNNQQQQYGNNQQQQYNTNQQMGSTGYNNQLMYNPSSQQQYGSSTPSPQYSADSISCCSQVSSTCCYQTQQGGYSAQQPSNNAQYSPSVYQYGRK</sequence>
<feature type="compositionally biased region" description="Polar residues" evidence="1">
    <location>
        <begin position="362"/>
        <end position="379"/>
    </location>
</feature>
<feature type="compositionally biased region" description="Low complexity" evidence="1">
    <location>
        <begin position="284"/>
        <end position="311"/>
    </location>
</feature>
<accession>A0A6A5H229</accession>
<evidence type="ECO:0000313" key="2">
    <source>
        <dbReference type="EMBL" id="KAF1761880.1"/>
    </source>
</evidence>
<name>A0A6A5H229_CAERE</name>
<feature type="compositionally biased region" description="Polar residues" evidence="1">
    <location>
        <begin position="17"/>
        <end position="30"/>
    </location>
</feature>
<proteinExistence type="predicted"/>
<feature type="region of interest" description="Disordered" evidence="1">
    <location>
        <begin position="280"/>
        <end position="337"/>
    </location>
</feature>
<dbReference type="EMBL" id="WUAV01000003">
    <property type="protein sequence ID" value="KAF1761880.1"/>
    <property type="molecule type" value="Genomic_DNA"/>
</dbReference>
<dbReference type="Proteomes" id="UP000483820">
    <property type="component" value="Chromosome III"/>
</dbReference>
<evidence type="ECO:0000313" key="3">
    <source>
        <dbReference type="Proteomes" id="UP000483820"/>
    </source>
</evidence>
<feature type="compositionally biased region" description="Polar residues" evidence="1">
    <location>
        <begin position="312"/>
        <end position="337"/>
    </location>
</feature>
<feature type="region of interest" description="Disordered" evidence="1">
    <location>
        <begin position="1"/>
        <end position="153"/>
    </location>
</feature>
<evidence type="ECO:0000256" key="1">
    <source>
        <dbReference type="SAM" id="MobiDB-lite"/>
    </source>
</evidence>
<dbReference type="AlphaFoldDB" id="A0A6A5H229"/>
<feature type="compositionally biased region" description="Low complexity" evidence="1">
    <location>
        <begin position="80"/>
        <end position="122"/>
    </location>
</feature>
<feature type="compositionally biased region" description="Polar residues" evidence="1">
    <location>
        <begin position="171"/>
        <end position="185"/>
    </location>
</feature>
<dbReference type="KEGG" id="crq:GCK72_010139"/>